<evidence type="ECO:0000256" key="1">
    <source>
        <dbReference type="ARBA" id="ARBA00004167"/>
    </source>
</evidence>
<keyword evidence="3 6" id="KW-0812">Transmembrane</keyword>
<accession>A0ABW8J3F4</accession>
<evidence type="ECO:0000256" key="5">
    <source>
        <dbReference type="ARBA" id="ARBA00023136"/>
    </source>
</evidence>
<dbReference type="PANTHER" id="PTHR30093">
    <property type="entry name" value="GENERAL SECRETION PATHWAY PROTEIN G"/>
    <property type="match status" value="1"/>
</dbReference>
<dbReference type="Proteomes" id="UP001620339">
    <property type="component" value="Unassembled WGS sequence"/>
</dbReference>
<dbReference type="PRINTS" id="PR00813">
    <property type="entry name" value="BCTERIALGSPG"/>
</dbReference>
<keyword evidence="2" id="KW-0488">Methylation</keyword>
<evidence type="ECO:0000313" key="7">
    <source>
        <dbReference type="EMBL" id="MFK2876822.1"/>
    </source>
</evidence>
<dbReference type="InterPro" id="IPR031982">
    <property type="entry name" value="PilE-like"/>
</dbReference>
<keyword evidence="8" id="KW-1185">Reference proteome</keyword>
<dbReference type="Pfam" id="PF16732">
    <property type="entry name" value="ComP_DUS"/>
    <property type="match status" value="1"/>
</dbReference>
<dbReference type="SUPFAM" id="SSF54523">
    <property type="entry name" value="Pili subunits"/>
    <property type="match status" value="1"/>
</dbReference>
<evidence type="ECO:0000313" key="8">
    <source>
        <dbReference type="Proteomes" id="UP001620339"/>
    </source>
</evidence>
<evidence type="ECO:0000256" key="6">
    <source>
        <dbReference type="SAM" id="Phobius"/>
    </source>
</evidence>
<dbReference type="NCBIfam" id="TIGR02532">
    <property type="entry name" value="IV_pilin_GFxxxE"/>
    <property type="match status" value="1"/>
</dbReference>
<dbReference type="InterPro" id="IPR045584">
    <property type="entry name" value="Pilin-like"/>
</dbReference>
<dbReference type="PROSITE" id="PS00409">
    <property type="entry name" value="PROKAR_NTER_METHYL"/>
    <property type="match status" value="1"/>
</dbReference>
<name>A0ABW8J3F4_9GAMM</name>
<evidence type="ECO:0000256" key="3">
    <source>
        <dbReference type="ARBA" id="ARBA00022692"/>
    </source>
</evidence>
<keyword evidence="4 6" id="KW-1133">Transmembrane helix</keyword>
<organism evidence="7 8">
    <name type="scientific">Rhodanobacter hydrolyticus</name>
    <dbReference type="NCBI Taxonomy" id="2250595"/>
    <lineage>
        <taxon>Bacteria</taxon>
        <taxon>Pseudomonadati</taxon>
        <taxon>Pseudomonadota</taxon>
        <taxon>Gammaproteobacteria</taxon>
        <taxon>Lysobacterales</taxon>
        <taxon>Rhodanobacteraceae</taxon>
        <taxon>Rhodanobacter</taxon>
    </lineage>
</organism>
<sequence>MHVHRKPIGGFTLLELMIVVAIIAVLLAIAIPSYTDYLTRGKLTEAQNNLAAYRVSMEQYFQDNRNYGTTTTCGVPVPTSPTVKYFTFSCLPSGTGSTATAYTASATGITGTPVANFTFTIDYNNNQQTTSEPTGWGSGTINCWVVRKGGSCQ</sequence>
<feature type="transmembrane region" description="Helical" evidence="6">
    <location>
        <begin position="12"/>
        <end position="34"/>
    </location>
</feature>
<dbReference type="Pfam" id="PF07963">
    <property type="entry name" value="N_methyl"/>
    <property type="match status" value="1"/>
</dbReference>
<proteinExistence type="predicted"/>
<gene>
    <name evidence="7" type="ORF">ISP25_07070</name>
</gene>
<comment type="caution">
    <text evidence="7">The sequence shown here is derived from an EMBL/GenBank/DDBJ whole genome shotgun (WGS) entry which is preliminary data.</text>
</comment>
<evidence type="ECO:0000256" key="4">
    <source>
        <dbReference type="ARBA" id="ARBA00022989"/>
    </source>
</evidence>
<dbReference type="EMBL" id="JADIKK010000008">
    <property type="protein sequence ID" value="MFK2876822.1"/>
    <property type="molecule type" value="Genomic_DNA"/>
</dbReference>
<dbReference type="InterPro" id="IPR000983">
    <property type="entry name" value="Bac_GSPG_pilin"/>
</dbReference>
<keyword evidence="5 6" id="KW-0472">Membrane</keyword>
<dbReference type="Gene3D" id="3.30.700.10">
    <property type="entry name" value="Glycoprotein, Type 4 Pilin"/>
    <property type="match status" value="1"/>
</dbReference>
<reference evidence="7 8" key="1">
    <citation type="submission" date="2020-10" db="EMBL/GenBank/DDBJ databases">
        <title>Phylogeny of dyella-like bacteria.</title>
        <authorList>
            <person name="Fu J."/>
        </authorList>
    </citation>
    <scope>NUCLEOTIDE SEQUENCE [LARGE SCALE GENOMIC DNA]</scope>
    <source>
        <strain evidence="7 8">KACC 19113</strain>
    </source>
</reference>
<comment type="subcellular location">
    <subcellularLocation>
        <location evidence="1">Membrane</location>
        <topology evidence="1">Single-pass membrane protein</topology>
    </subcellularLocation>
</comment>
<dbReference type="PANTHER" id="PTHR30093:SF44">
    <property type="entry name" value="TYPE II SECRETION SYSTEM CORE PROTEIN G"/>
    <property type="match status" value="1"/>
</dbReference>
<protein>
    <submittedName>
        <fullName evidence="7">Prepilin-type N-terminal cleavage/methylation domain-containing protein</fullName>
    </submittedName>
</protein>
<dbReference type="InterPro" id="IPR012902">
    <property type="entry name" value="N_methyl_site"/>
</dbReference>
<evidence type="ECO:0000256" key="2">
    <source>
        <dbReference type="ARBA" id="ARBA00022481"/>
    </source>
</evidence>